<proteinExistence type="predicted"/>
<feature type="region of interest" description="Disordered" evidence="1">
    <location>
        <begin position="530"/>
        <end position="567"/>
    </location>
</feature>
<dbReference type="AlphaFoldDB" id="A0A9P6U480"/>
<feature type="compositionally biased region" description="Low complexity" evidence="1">
    <location>
        <begin position="404"/>
        <end position="424"/>
    </location>
</feature>
<feature type="region of interest" description="Disordered" evidence="1">
    <location>
        <begin position="1"/>
        <end position="30"/>
    </location>
</feature>
<feature type="compositionally biased region" description="Polar residues" evidence="1">
    <location>
        <begin position="695"/>
        <end position="711"/>
    </location>
</feature>
<dbReference type="NCBIfam" id="TIGR00756">
    <property type="entry name" value="PPR"/>
    <property type="match status" value="1"/>
</dbReference>
<feature type="compositionally biased region" description="Gly residues" evidence="1">
    <location>
        <begin position="556"/>
        <end position="567"/>
    </location>
</feature>
<dbReference type="GO" id="GO:0005739">
    <property type="term" value="C:mitochondrion"/>
    <property type="evidence" value="ECO:0007669"/>
    <property type="project" value="TreeGrafter"/>
</dbReference>
<dbReference type="Pfam" id="PF01535">
    <property type="entry name" value="PPR"/>
    <property type="match status" value="2"/>
</dbReference>
<evidence type="ECO:0000313" key="3">
    <source>
        <dbReference type="Proteomes" id="UP000807716"/>
    </source>
</evidence>
<evidence type="ECO:0000256" key="1">
    <source>
        <dbReference type="SAM" id="MobiDB-lite"/>
    </source>
</evidence>
<protein>
    <recommendedName>
        <fullName evidence="4">Pentatricopeptide repeat protein</fullName>
    </recommendedName>
</protein>
<feature type="compositionally biased region" description="Basic residues" evidence="1">
    <location>
        <begin position="721"/>
        <end position="732"/>
    </location>
</feature>
<dbReference type="GO" id="GO:0006396">
    <property type="term" value="P:RNA processing"/>
    <property type="evidence" value="ECO:0007669"/>
    <property type="project" value="TreeGrafter"/>
</dbReference>
<dbReference type="InterPro" id="IPR051114">
    <property type="entry name" value="Mito_RNA_Proc_CCM1"/>
</dbReference>
<feature type="compositionally biased region" description="Polar residues" evidence="1">
    <location>
        <begin position="394"/>
        <end position="403"/>
    </location>
</feature>
<dbReference type="PANTHER" id="PTHR47934:SF6">
    <property type="entry name" value="MITOCHONDRIAL GROUP I INTRON SPLICING FACTOR CCM1-RELATED"/>
    <property type="match status" value="1"/>
</dbReference>
<sequence length="829" mass="92493">MPRLFPRHGLFQGHSRHGRQTGGGGLNPFPLPHQQHDWSRLWDAVIQYSSRHLYCPAHRRQGTRGSAGSLAIHANPVSQASPIALVQSFAARTSKTLTLPVHHARRPLSTSRRAMVSSCAALREEQIGDTDRSTRSSTSSSAQPLSTDQHQLRNNRRRPSIPDQQPDQQQQQQQQRSSKKKQQQQHVQSFSLWKFPEPTLRRSLPIETWPSTNKTLADFYRSFNKVLATSSPSVSHSTYTTGHHLRQSSASTSPSKHEAILHHALRLYKSLSDLQHNHGTVLIPPRHVRSLLLAVSRQDKTSAHLDHVLRLASDLIWLRSGQRQQRHSGTGSEHCAKQLETRSPVDGDGPAAFDLTRLQEQGQTQGPLPGLLVSEYTILMDWVGAFPANHETLQQQPWTHPTTSDLDSLRSPSCSPSSSASPDSGFHKVSINPLAPKSPSSSSSTSLGTNTTTTTTQARKDGKDPACSTNGRTFPNVAVGRVWAIWQAFQETGMKPDIVLLTTLMNVLAKAQQFDKADQIWETMMSLDRPLPSRSRDYKDSPLSKSSHQLHDSLNEGGGGSGSGSGGPNLETFSVLLQAYVAKNDVNGVAGVYQAIRRRQQQQQQQLSSKHHMGAIATSTATTDNNVPDPSLRDVNTVLLNQILRLLVNVGEHKAAREIFDEMRQSARWKQAGWMKKDGEGEGEGVGEEKDNHTLSRTHNSAQGDMSSTEETAAPADHRQHPDHHHHHHHHHETFARRAYWRTHKTQRLQAWRKGRARPPPPQQQQQQQEQEETFHPVTAENVVPKAGRTGPDAYTVEIMLELARKEGDEAFETQLEEWMNMHGHSLKK</sequence>
<organism evidence="2 3">
    <name type="scientific">Actinomortierella ambigua</name>
    <dbReference type="NCBI Taxonomy" id="1343610"/>
    <lineage>
        <taxon>Eukaryota</taxon>
        <taxon>Fungi</taxon>
        <taxon>Fungi incertae sedis</taxon>
        <taxon>Mucoromycota</taxon>
        <taxon>Mortierellomycotina</taxon>
        <taxon>Mortierellomycetes</taxon>
        <taxon>Mortierellales</taxon>
        <taxon>Mortierellaceae</taxon>
        <taxon>Actinomortierella</taxon>
    </lineage>
</organism>
<dbReference type="GO" id="GO:0007005">
    <property type="term" value="P:mitochondrion organization"/>
    <property type="evidence" value="ECO:0007669"/>
    <property type="project" value="TreeGrafter"/>
</dbReference>
<evidence type="ECO:0008006" key="4">
    <source>
        <dbReference type="Google" id="ProtNLM"/>
    </source>
</evidence>
<dbReference type="Proteomes" id="UP000807716">
    <property type="component" value="Unassembled WGS sequence"/>
</dbReference>
<comment type="caution">
    <text evidence="2">The sequence shown here is derived from an EMBL/GenBank/DDBJ whole genome shotgun (WGS) entry which is preliminary data.</text>
</comment>
<keyword evidence="3" id="KW-1185">Reference proteome</keyword>
<feature type="region of interest" description="Disordered" evidence="1">
    <location>
        <begin position="394"/>
        <end position="472"/>
    </location>
</feature>
<dbReference type="GO" id="GO:0003729">
    <property type="term" value="F:mRNA binding"/>
    <property type="evidence" value="ECO:0007669"/>
    <property type="project" value="TreeGrafter"/>
</dbReference>
<dbReference type="EMBL" id="JAAAJB010000305">
    <property type="protein sequence ID" value="KAG0258890.1"/>
    <property type="molecule type" value="Genomic_DNA"/>
</dbReference>
<reference evidence="2" key="1">
    <citation type="journal article" date="2020" name="Fungal Divers.">
        <title>Resolving the Mortierellaceae phylogeny through synthesis of multi-gene phylogenetics and phylogenomics.</title>
        <authorList>
            <person name="Vandepol N."/>
            <person name="Liber J."/>
            <person name="Desiro A."/>
            <person name="Na H."/>
            <person name="Kennedy M."/>
            <person name="Barry K."/>
            <person name="Grigoriev I.V."/>
            <person name="Miller A.N."/>
            <person name="O'Donnell K."/>
            <person name="Stajich J.E."/>
            <person name="Bonito G."/>
        </authorList>
    </citation>
    <scope>NUCLEOTIDE SEQUENCE</scope>
    <source>
        <strain evidence="2">BC1065</strain>
    </source>
</reference>
<dbReference type="Gene3D" id="1.25.40.10">
    <property type="entry name" value="Tetratricopeptide repeat domain"/>
    <property type="match status" value="1"/>
</dbReference>
<dbReference type="PANTHER" id="PTHR47934">
    <property type="entry name" value="PENTATRICOPEPTIDE REPEAT-CONTAINING PROTEIN PET309, MITOCHONDRIAL"/>
    <property type="match status" value="1"/>
</dbReference>
<accession>A0A9P6U480</accession>
<gene>
    <name evidence="2" type="ORF">DFQ27_004398</name>
</gene>
<dbReference type="OrthoDB" id="185373at2759"/>
<feature type="compositionally biased region" description="Basic residues" evidence="1">
    <location>
        <begin position="739"/>
        <end position="757"/>
    </location>
</feature>
<feature type="region of interest" description="Disordered" evidence="1">
    <location>
        <begin position="124"/>
        <end position="192"/>
    </location>
</feature>
<dbReference type="InterPro" id="IPR002885">
    <property type="entry name" value="PPR_rpt"/>
</dbReference>
<feature type="compositionally biased region" description="Low complexity" evidence="1">
    <location>
        <begin position="161"/>
        <end position="176"/>
    </location>
</feature>
<feature type="region of interest" description="Disordered" evidence="1">
    <location>
        <begin position="671"/>
        <end position="791"/>
    </location>
</feature>
<feature type="compositionally biased region" description="Low complexity" evidence="1">
    <location>
        <begin position="438"/>
        <end position="456"/>
    </location>
</feature>
<dbReference type="InterPro" id="IPR011990">
    <property type="entry name" value="TPR-like_helical_dom_sf"/>
</dbReference>
<evidence type="ECO:0000313" key="2">
    <source>
        <dbReference type="EMBL" id="KAG0258890.1"/>
    </source>
</evidence>
<feature type="compositionally biased region" description="Basic and acidic residues" evidence="1">
    <location>
        <begin position="124"/>
        <end position="134"/>
    </location>
</feature>
<name>A0A9P6U480_9FUNG</name>